<dbReference type="InterPro" id="IPR042121">
    <property type="entry name" value="MutL_C_regsub"/>
</dbReference>
<dbReference type="SUPFAM" id="SSF54211">
    <property type="entry name" value="Ribosomal protein S5 domain 2-like"/>
    <property type="match status" value="1"/>
</dbReference>
<evidence type="ECO:0000256" key="4">
    <source>
        <dbReference type="ARBA" id="ARBA00023204"/>
    </source>
</evidence>
<comment type="function">
    <text evidence="5">This protein is involved in the repair of mismatches in DNA. It is required for dam-dependent methyl-directed DNA mismatch repair. May act as a 'molecular matchmaker', a protein that promotes the formation of a stable complex between two or more DNA-binding proteins in an ATP-dependent manner without itself being part of a final effector complex.</text>
</comment>
<dbReference type="PANTHER" id="PTHR10073">
    <property type="entry name" value="DNA MISMATCH REPAIR PROTEIN MLH, PMS, MUTL"/>
    <property type="match status" value="1"/>
</dbReference>
<feature type="domain" description="DNA mismatch repair protein S5" evidence="7">
    <location>
        <begin position="207"/>
        <end position="308"/>
    </location>
</feature>
<dbReference type="GO" id="GO:0004519">
    <property type="term" value="F:endonuclease activity"/>
    <property type="evidence" value="ECO:0007669"/>
    <property type="project" value="UniProtKB-KW"/>
</dbReference>
<dbReference type="PANTHER" id="PTHR10073:SF12">
    <property type="entry name" value="DNA MISMATCH REPAIR PROTEIN MLH1"/>
    <property type="match status" value="1"/>
</dbReference>
<sequence length="509" mass="58362">MRIKKLPEDVINKIAAGEVVERPASVLKELIENSIDADADRIEIRIERGGKRLIEVKDNGRGIHPDDILEAVRRFSTSKIYTIDDLFSVSSYGFRGEALSSISSVSRFYLISRHKDFTLGKELLIEGGEFRHFSDVGAHQGTTVRVRDLFFNLPVRERFLKTEKTELKHTTDVFIRYALYHTDISFRFSADGKVQYVLSPEETESRIKRLFPAVKELIYFESEDKVGRCYGYISPDYATGRGYIYVNGRPVKNKSLMRVIRSKVGNNFFTLFLELPPYFVDHNIHPAKIEVKFRKERSVYQLVKKSLENLQKPTIVSHLSQKNRRYNSEFKVLGQIDNTFIVVYCCGDVYFVDQHIASERIHYELLKRKFLSEGISPSGSSSVEIKLDPDQIEKLSQLKYHIEKAGVRFDIKGNSIVITGLPPNIKEHKVRDFIISLSESEFPEAEIDTFIGDIACGESIDAGDILSSEEAKKILQLWIETDSPNLCPHGRPIYYKISVDDIKKKVGRK</sequence>
<dbReference type="InterPro" id="IPR036890">
    <property type="entry name" value="HATPase_C_sf"/>
</dbReference>
<dbReference type="HAMAP" id="MF_00149">
    <property type="entry name" value="DNA_mis_repair"/>
    <property type="match status" value="1"/>
</dbReference>
<dbReference type="CDD" id="cd16926">
    <property type="entry name" value="HATPase_MutL-MLH-PMS-like"/>
    <property type="match status" value="1"/>
</dbReference>
<dbReference type="Pfam" id="PF01119">
    <property type="entry name" value="DNA_mis_repair"/>
    <property type="match status" value="1"/>
</dbReference>
<evidence type="ECO:0000256" key="2">
    <source>
        <dbReference type="ARBA" id="ARBA00021975"/>
    </source>
</evidence>
<keyword evidence="4 5" id="KW-0234">DNA repair</keyword>
<dbReference type="InterPro" id="IPR020568">
    <property type="entry name" value="Ribosomal_Su5_D2-typ_SF"/>
</dbReference>
<dbReference type="InterPro" id="IPR020667">
    <property type="entry name" value="DNA_mismatch_repair_MutL"/>
</dbReference>
<organism evidence="8 9">
    <name type="scientific">Persephonella atlantica</name>
    <dbReference type="NCBI Taxonomy" id="2699429"/>
    <lineage>
        <taxon>Bacteria</taxon>
        <taxon>Pseudomonadati</taxon>
        <taxon>Aquificota</taxon>
        <taxon>Aquificia</taxon>
        <taxon>Aquificales</taxon>
        <taxon>Hydrogenothermaceae</taxon>
        <taxon>Persephonella</taxon>
    </lineage>
</organism>
<evidence type="ECO:0000259" key="6">
    <source>
        <dbReference type="SMART" id="SM00853"/>
    </source>
</evidence>
<dbReference type="SUPFAM" id="SSF55874">
    <property type="entry name" value="ATPase domain of HSP90 chaperone/DNA topoisomerase II/histidine kinase"/>
    <property type="match status" value="1"/>
</dbReference>
<feature type="domain" description="MutL C-terminal dimerisation" evidence="6">
    <location>
        <begin position="332"/>
        <end position="466"/>
    </location>
</feature>
<evidence type="ECO:0000256" key="1">
    <source>
        <dbReference type="ARBA" id="ARBA00006082"/>
    </source>
</evidence>
<dbReference type="SUPFAM" id="SSF118116">
    <property type="entry name" value="DNA mismatch repair protein MutL"/>
    <property type="match status" value="1"/>
</dbReference>
<reference evidence="8 9" key="1">
    <citation type="journal article" date="2021" name="Syst. Appl. Microbiol.">
        <title>Persephonella atlantica sp. nov.: How to adapt to physico-chemical gradients in high temperature hydrothermal habitats.</title>
        <authorList>
            <person name="Francois D.X."/>
            <person name="Godfroy A."/>
            <person name="Mathien C."/>
            <person name="Aube J."/>
            <person name="Cathalot C."/>
            <person name="Lesongeur F."/>
            <person name="L'Haridon S."/>
            <person name="Philippon X."/>
            <person name="Roussel E.G."/>
        </authorList>
    </citation>
    <scope>NUCLEOTIDE SEQUENCE [LARGE SCALE GENOMIC DNA]</scope>
    <source>
        <strain evidence="8 9">MO1340</strain>
    </source>
</reference>
<dbReference type="InterPro" id="IPR037198">
    <property type="entry name" value="MutL_C_sf"/>
</dbReference>
<dbReference type="InterPro" id="IPR038973">
    <property type="entry name" value="MutL/Mlh/Pms-like"/>
</dbReference>
<keyword evidence="8" id="KW-0378">Hydrolase</keyword>
<dbReference type="InterPro" id="IPR042120">
    <property type="entry name" value="MutL_C_dimsub"/>
</dbReference>
<protein>
    <recommendedName>
        <fullName evidence="2 5">DNA mismatch repair protein MutL</fullName>
    </recommendedName>
</protein>
<dbReference type="InterPro" id="IPR002099">
    <property type="entry name" value="MutL/Mlh/PMS"/>
</dbReference>
<proteinExistence type="inferred from homology"/>
<dbReference type="SMART" id="SM00853">
    <property type="entry name" value="MutL_C"/>
    <property type="match status" value="1"/>
</dbReference>
<gene>
    <name evidence="5 8" type="primary">mutL</name>
    <name evidence="8" type="ORF">GWK41_07905</name>
</gene>
<evidence type="ECO:0000256" key="3">
    <source>
        <dbReference type="ARBA" id="ARBA00022763"/>
    </source>
</evidence>
<dbReference type="Gene3D" id="3.30.1540.20">
    <property type="entry name" value="MutL, C-terminal domain, dimerisation subdomain"/>
    <property type="match status" value="1"/>
</dbReference>
<dbReference type="Proteomes" id="UP000772812">
    <property type="component" value="Unassembled WGS sequence"/>
</dbReference>
<comment type="similarity">
    <text evidence="1 5">Belongs to the DNA mismatch repair MutL/HexB family.</text>
</comment>
<dbReference type="SMART" id="SM01340">
    <property type="entry name" value="DNA_mis_repair"/>
    <property type="match status" value="1"/>
</dbReference>
<keyword evidence="3 5" id="KW-0227">DNA damage</keyword>
<dbReference type="InterPro" id="IPR014721">
    <property type="entry name" value="Ribsml_uS5_D2-typ_fold_subgr"/>
</dbReference>
<dbReference type="Gene3D" id="3.30.1370.100">
    <property type="entry name" value="MutL, C-terminal domain, regulatory subdomain"/>
    <property type="match status" value="1"/>
</dbReference>
<keyword evidence="9" id="KW-1185">Reference proteome</keyword>
<comment type="caution">
    <text evidence="8">The sequence shown here is derived from an EMBL/GenBank/DDBJ whole genome shotgun (WGS) entry which is preliminary data.</text>
</comment>
<dbReference type="PROSITE" id="PS00058">
    <property type="entry name" value="DNA_MISMATCH_REPAIR_1"/>
    <property type="match status" value="1"/>
</dbReference>
<evidence type="ECO:0000259" key="7">
    <source>
        <dbReference type="SMART" id="SM01340"/>
    </source>
</evidence>
<dbReference type="InterPro" id="IPR013507">
    <property type="entry name" value="DNA_mismatch_S5_2-like"/>
</dbReference>
<dbReference type="Gene3D" id="3.30.565.10">
    <property type="entry name" value="Histidine kinase-like ATPase, C-terminal domain"/>
    <property type="match status" value="1"/>
</dbReference>
<dbReference type="InterPro" id="IPR014790">
    <property type="entry name" value="MutL_C"/>
</dbReference>
<evidence type="ECO:0000256" key="5">
    <source>
        <dbReference type="HAMAP-Rule" id="MF_00149"/>
    </source>
</evidence>
<dbReference type="EMBL" id="JAACYA010000002">
    <property type="protein sequence ID" value="MBK3332991.1"/>
    <property type="molecule type" value="Genomic_DNA"/>
</dbReference>
<keyword evidence="8" id="KW-0540">Nuclease</keyword>
<dbReference type="RefSeq" id="WP_200674388.1">
    <property type="nucleotide sequence ID" value="NZ_JAACYA010000002.1"/>
</dbReference>
<accession>A0ABS1GJJ0</accession>
<name>A0ABS1GJJ0_9AQUI</name>
<dbReference type="InterPro" id="IPR014762">
    <property type="entry name" value="DNA_mismatch_repair_CS"/>
</dbReference>
<keyword evidence="8" id="KW-0255">Endonuclease</keyword>
<dbReference type="CDD" id="cd00782">
    <property type="entry name" value="MutL_Trans"/>
    <property type="match status" value="1"/>
</dbReference>
<dbReference type="NCBIfam" id="TIGR00585">
    <property type="entry name" value="mutl"/>
    <property type="match status" value="1"/>
</dbReference>
<dbReference type="Pfam" id="PF08676">
    <property type="entry name" value="MutL_C"/>
    <property type="match status" value="1"/>
</dbReference>
<dbReference type="Pfam" id="PF13589">
    <property type="entry name" value="HATPase_c_3"/>
    <property type="match status" value="1"/>
</dbReference>
<evidence type="ECO:0000313" key="8">
    <source>
        <dbReference type="EMBL" id="MBK3332991.1"/>
    </source>
</evidence>
<evidence type="ECO:0000313" key="9">
    <source>
        <dbReference type="Proteomes" id="UP000772812"/>
    </source>
</evidence>
<dbReference type="Gene3D" id="3.30.230.10">
    <property type="match status" value="1"/>
</dbReference>